<dbReference type="RefSeq" id="WP_349661680.1">
    <property type="nucleotide sequence ID" value="NZ_JBEGDG010000024.1"/>
</dbReference>
<comment type="caution">
    <text evidence="2">The sequence shown here is derived from an EMBL/GenBank/DDBJ whole genome shotgun (WGS) entry which is preliminary data.</text>
</comment>
<evidence type="ECO:0000313" key="3">
    <source>
        <dbReference type="Proteomes" id="UP001478862"/>
    </source>
</evidence>
<feature type="transmembrane region" description="Helical" evidence="1">
    <location>
        <begin position="7"/>
        <end position="23"/>
    </location>
</feature>
<sequence length="123" mass="14181">MKNKKKIWIIGTTILIIALLITYDKVYESKHNLVEMLKIQDTVYVVTGEPVEESQVVRKLGEINKKINRYQIPDNNFESNSLNEGTPIYERKNGDKFPKSVLYKREGGFYIATEAVNRSNKGN</sequence>
<reference evidence="2 3" key="1">
    <citation type="submission" date="2024-06" db="EMBL/GenBank/DDBJ databases">
        <title>Lysinibacillus zambalefons sp. nov., a Novel Firmicute Isolated from the Poon Bato Zambales Hyperalkaline Spring.</title>
        <authorList>
            <person name="Aja J.A."/>
            <person name="Lazaro J.E.H."/>
            <person name="Llorin L.D."/>
            <person name="Lim K.R."/>
            <person name="Teodosio J."/>
            <person name="Dalisay D.S."/>
        </authorList>
    </citation>
    <scope>NUCLEOTIDE SEQUENCE [LARGE SCALE GENOMIC DNA]</scope>
    <source>
        <strain evidence="2 3">M3</strain>
    </source>
</reference>
<keyword evidence="1" id="KW-0812">Transmembrane</keyword>
<evidence type="ECO:0008006" key="4">
    <source>
        <dbReference type="Google" id="ProtNLM"/>
    </source>
</evidence>
<proteinExistence type="predicted"/>
<keyword evidence="1" id="KW-0472">Membrane</keyword>
<protein>
    <recommendedName>
        <fullName evidence="4">DUF3139 domain-containing protein</fullName>
    </recommendedName>
</protein>
<organism evidence="2 3">
    <name type="scientific">Lysinibacillus zambalensis</name>
    <dbReference type="NCBI Taxonomy" id="3160866"/>
    <lineage>
        <taxon>Bacteria</taxon>
        <taxon>Bacillati</taxon>
        <taxon>Bacillota</taxon>
        <taxon>Bacilli</taxon>
        <taxon>Bacillales</taxon>
        <taxon>Bacillaceae</taxon>
        <taxon>Lysinibacillus</taxon>
    </lineage>
</organism>
<gene>
    <name evidence="2" type="ORF">ABNX05_22130</name>
</gene>
<keyword evidence="3" id="KW-1185">Reference proteome</keyword>
<name>A0ABV1MXT5_9BACI</name>
<evidence type="ECO:0000256" key="1">
    <source>
        <dbReference type="SAM" id="Phobius"/>
    </source>
</evidence>
<evidence type="ECO:0000313" key="2">
    <source>
        <dbReference type="EMBL" id="MEQ6357317.1"/>
    </source>
</evidence>
<accession>A0ABV1MXT5</accession>
<dbReference type="Proteomes" id="UP001478862">
    <property type="component" value="Unassembled WGS sequence"/>
</dbReference>
<dbReference type="EMBL" id="JBEGDG010000024">
    <property type="protein sequence ID" value="MEQ6357317.1"/>
    <property type="molecule type" value="Genomic_DNA"/>
</dbReference>
<keyword evidence="1" id="KW-1133">Transmembrane helix</keyword>